<gene>
    <name evidence="2" type="ORF">CEUSTIGMA_g6626.t1</name>
</gene>
<name>A0A250X804_9CHLO</name>
<feature type="transmembrane region" description="Helical" evidence="1">
    <location>
        <begin position="25"/>
        <end position="56"/>
    </location>
</feature>
<evidence type="ECO:0000313" key="2">
    <source>
        <dbReference type="EMBL" id="GAX79186.1"/>
    </source>
</evidence>
<accession>A0A250X804</accession>
<keyword evidence="3" id="KW-1185">Reference proteome</keyword>
<comment type="caution">
    <text evidence="2">The sequence shown here is derived from an EMBL/GenBank/DDBJ whole genome shotgun (WGS) entry which is preliminary data.</text>
</comment>
<protein>
    <submittedName>
        <fullName evidence="2">Uncharacterized protein</fullName>
    </submittedName>
</protein>
<dbReference type="AlphaFoldDB" id="A0A250X804"/>
<evidence type="ECO:0000256" key="1">
    <source>
        <dbReference type="SAM" id="Phobius"/>
    </source>
</evidence>
<proteinExistence type="predicted"/>
<dbReference type="Proteomes" id="UP000232323">
    <property type="component" value="Unassembled WGS sequence"/>
</dbReference>
<evidence type="ECO:0000313" key="3">
    <source>
        <dbReference type="Proteomes" id="UP000232323"/>
    </source>
</evidence>
<keyword evidence="1" id="KW-0472">Membrane</keyword>
<reference evidence="2 3" key="1">
    <citation type="submission" date="2017-08" db="EMBL/GenBank/DDBJ databases">
        <title>Acidophilic green algal genome provides insights into adaptation to an acidic environment.</title>
        <authorList>
            <person name="Hirooka S."/>
            <person name="Hirose Y."/>
            <person name="Kanesaki Y."/>
            <person name="Higuchi S."/>
            <person name="Fujiwara T."/>
            <person name="Onuma R."/>
            <person name="Era A."/>
            <person name="Ohbayashi R."/>
            <person name="Uzuka A."/>
            <person name="Nozaki H."/>
            <person name="Yoshikawa H."/>
            <person name="Miyagishima S.Y."/>
        </authorList>
    </citation>
    <scope>NUCLEOTIDE SEQUENCE [LARGE SCALE GENOMIC DNA]</scope>
    <source>
        <strain evidence="2 3">NIES-2499</strain>
    </source>
</reference>
<keyword evidence="1" id="KW-1133">Transmembrane helix</keyword>
<organism evidence="2 3">
    <name type="scientific">Chlamydomonas eustigma</name>
    <dbReference type="NCBI Taxonomy" id="1157962"/>
    <lineage>
        <taxon>Eukaryota</taxon>
        <taxon>Viridiplantae</taxon>
        <taxon>Chlorophyta</taxon>
        <taxon>core chlorophytes</taxon>
        <taxon>Chlorophyceae</taxon>
        <taxon>CS clade</taxon>
        <taxon>Chlamydomonadales</taxon>
        <taxon>Chlamydomonadaceae</taxon>
        <taxon>Chlamydomonas</taxon>
    </lineage>
</organism>
<keyword evidence="1" id="KW-0812">Transmembrane</keyword>
<dbReference type="EMBL" id="BEGY01000040">
    <property type="protein sequence ID" value="GAX79186.1"/>
    <property type="molecule type" value="Genomic_DNA"/>
</dbReference>
<sequence>MLCCWGFYGECMEQPKHFKQSFGMAWIWAILVSVPQAYLAVLSVFLAMLCPFYGLLNGSHYPAANI</sequence>